<dbReference type="NCBIfam" id="NF033530">
    <property type="entry name" value="lasso_PqqD_Strm"/>
    <property type="match status" value="1"/>
</dbReference>
<dbReference type="EMBL" id="RIBZ01000852">
    <property type="protein sequence ID" value="RNF82772.1"/>
    <property type="molecule type" value="Genomic_DNA"/>
</dbReference>
<organism evidence="1 2">
    <name type="scientific">Streptomyces botrytidirepellens</name>
    <dbReference type="NCBI Taxonomy" id="2486417"/>
    <lineage>
        <taxon>Bacteria</taxon>
        <taxon>Bacillati</taxon>
        <taxon>Actinomycetota</taxon>
        <taxon>Actinomycetes</taxon>
        <taxon>Kitasatosporales</taxon>
        <taxon>Streptomycetaceae</taxon>
        <taxon>Streptomyces</taxon>
    </lineage>
</organism>
<dbReference type="Gene3D" id="1.10.10.1150">
    <property type="entry name" value="Coenzyme PQQ synthesis protein D (PqqD)"/>
    <property type="match status" value="1"/>
</dbReference>
<evidence type="ECO:0000313" key="2">
    <source>
        <dbReference type="Proteomes" id="UP000275401"/>
    </source>
</evidence>
<dbReference type="InterPro" id="IPR041881">
    <property type="entry name" value="PqqD_sf"/>
</dbReference>
<reference evidence="1 2" key="1">
    <citation type="submission" date="2018-11" db="EMBL/GenBank/DDBJ databases">
        <title>The Potential of Streptomyces as Biocontrol Agents against the Tomato grey mould, Botrytis cinerea (Gray mold) Frontiers in Microbiology.</title>
        <authorList>
            <person name="Li D."/>
        </authorList>
    </citation>
    <scope>NUCLEOTIDE SEQUENCE [LARGE SCALE GENOMIC DNA]</scope>
    <source>
        <strain evidence="1 2">NEAU-LD23</strain>
    </source>
</reference>
<accession>A0A3M8SVN3</accession>
<proteinExistence type="predicted"/>
<dbReference type="Pfam" id="PF05402">
    <property type="entry name" value="PqqD"/>
    <property type="match status" value="1"/>
</dbReference>
<gene>
    <name evidence="1" type="ORF">EEJ42_45085</name>
</gene>
<dbReference type="RefSeq" id="WP_123107929.1">
    <property type="nucleotide sequence ID" value="NZ_RIBZ01000852.1"/>
</dbReference>
<protein>
    <submittedName>
        <fullName evidence="1">Lasso peptide biosynthesis PqqD family chaperone</fullName>
    </submittedName>
</protein>
<keyword evidence="2" id="KW-1185">Reference proteome</keyword>
<dbReference type="InterPro" id="IPR008792">
    <property type="entry name" value="PQQD"/>
</dbReference>
<dbReference type="AlphaFoldDB" id="A0A3M8SVN3"/>
<comment type="caution">
    <text evidence="1">The sequence shown here is derived from an EMBL/GenBank/DDBJ whole genome shotgun (WGS) entry which is preliminary data.</text>
</comment>
<sequence length="87" mass="9563">MPLSLNPDVAVAETEDGAILLHQHTGRYWQLNVTGMLVLRRLLKGCTHGEVASDLVTRHGADPGQAQRDVTSLIIQLRAAKLLEEPR</sequence>
<evidence type="ECO:0000313" key="1">
    <source>
        <dbReference type="EMBL" id="RNF82772.1"/>
    </source>
</evidence>
<name>A0A3M8SVN3_9ACTN</name>
<dbReference type="Proteomes" id="UP000275401">
    <property type="component" value="Unassembled WGS sequence"/>
</dbReference>